<dbReference type="InterPro" id="IPR011322">
    <property type="entry name" value="N-reg_PII-like_a/b"/>
</dbReference>
<dbReference type="EMBL" id="APMM01000028">
    <property type="protein sequence ID" value="ENN96092.1"/>
    <property type="molecule type" value="Genomic_DNA"/>
</dbReference>
<accession>N6VYA5</accession>
<reference evidence="1 2" key="1">
    <citation type="journal article" date="2013" name="Genome Announc.">
        <title>Draft Genome Sequence of a Highly Flagellated, Fast-Swimming Archaeon, Methanocaldococcus villosus Strain KIN24-T80 (DSM 22612).</title>
        <authorList>
            <person name="Thennarasu S."/>
            <person name="Polireddy D."/>
            <person name="Antony A."/>
            <person name="Yada M.R."/>
            <person name="Algarawi S."/>
            <person name="Sivakumar N."/>
        </authorList>
    </citation>
    <scope>NUCLEOTIDE SEQUENCE [LARGE SCALE GENOMIC DNA]</scope>
    <source>
        <strain evidence="1 2">KIN24-T80</strain>
    </source>
</reference>
<evidence type="ECO:0000313" key="1">
    <source>
        <dbReference type="EMBL" id="ENN96092.1"/>
    </source>
</evidence>
<dbReference type="OrthoDB" id="146891at2157"/>
<protein>
    <recommendedName>
        <fullName evidence="3">Nitrogen regulatory protein P-II</fullName>
    </recommendedName>
</protein>
<dbReference type="InterPro" id="IPR019296">
    <property type="entry name" value="Unchr_N-regulatory-PII-rel"/>
</dbReference>
<dbReference type="Proteomes" id="UP000053695">
    <property type="component" value="Unassembled WGS sequence"/>
</dbReference>
<evidence type="ECO:0000313" key="2">
    <source>
        <dbReference type="Proteomes" id="UP000053695"/>
    </source>
</evidence>
<proteinExistence type="predicted"/>
<comment type="caution">
    <text evidence="1">The sequence shown here is derived from an EMBL/GenBank/DDBJ whole genome shotgun (WGS) entry which is preliminary data.</text>
</comment>
<gene>
    <name evidence="1" type="ORF">J422_04463</name>
</gene>
<organism evidence="1 2">
    <name type="scientific">Methanocaldococcus villosus KIN24-T80</name>
    <dbReference type="NCBI Taxonomy" id="1069083"/>
    <lineage>
        <taxon>Archaea</taxon>
        <taxon>Methanobacteriati</taxon>
        <taxon>Methanobacteriota</taxon>
        <taxon>Methanomada group</taxon>
        <taxon>Methanococci</taxon>
        <taxon>Methanococcales</taxon>
        <taxon>Methanocaldococcaceae</taxon>
        <taxon>Methanocaldococcus</taxon>
    </lineage>
</organism>
<dbReference type="AlphaFoldDB" id="N6VYA5"/>
<evidence type="ECO:0008006" key="3">
    <source>
        <dbReference type="Google" id="ProtNLM"/>
    </source>
</evidence>
<dbReference type="SUPFAM" id="SSF54913">
    <property type="entry name" value="GlnB-like"/>
    <property type="match status" value="1"/>
</dbReference>
<name>N6VYA5_9EURY</name>
<dbReference type="Pfam" id="PF10126">
    <property type="entry name" value="Nit_Regul_Hom"/>
    <property type="match status" value="1"/>
</dbReference>
<dbReference type="RefSeq" id="WP_004591817.1">
    <property type="nucleotide sequence ID" value="NZ_APMM01000028.1"/>
</dbReference>
<dbReference type="STRING" id="1069083.GCA_000371805_00631"/>
<sequence length="110" mass="12480">MKILFYLFVESENIGKAINALSEGGITGFFLYDYKGMSPEEWKGFLIDEDPEKAIKAIQNLAKNAILIGTVIDEKKAIHIEKAIKERLKDCKYTIIQIPVLKIEVNYVGE</sequence>
<dbReference type="PATRIC" id="fig|1069083.5.peg.875"/>
<keyword evidence="2" id="KW-1185">Reference proteome</keyword>